<evidence type="ECO:0000313" key="2">
    <source>
        <dbReference type="EMBL" id="ASW15786.1"/>
    </source>
</evidence>
<accession>A0A286RMU7</accession>
<dbReference type="EMBL" id="MF432174">
    <property type="protein sequence ID" value="ASW15786.1"/>
    <property type="molecule type" value="mRNA"/>
</dbReference>
<sequence>MKGFVLMLLAILVAMYMINECEGRRRRWPRRVTRRIRIPRYLTLNTHRKREELNNDIEDIANVDGHFDERYVDMNDDDVMGDID</sequence>
<name>A0A286RMU7_MYTGA</name>
<evidence type="ECO:0000256" key="1">
    <source>
        <dbReference type="SAM" id="SignalP"/>
    </source>
</evidence>
<proteinExistence type="evidence at transcript level"/>
<feature type="chain" id="PRO_5012967823" evidence="1">
    <location>
        <begin position="24"/>
        <end position="84"/>
    </location>
</feature>
<keyword evidence="1" id="KW-0732">Signal</keyword>
<feature type="signal peptide" evidence="1">
    <location>
        <begin position="1"/>
        <end position="23"/>
    </location>
</feature>
<organism evidence="2">
    <name type="scientific">Mytilus galloprovincialis</name>
    <name type="common">Mediterranean mussel</name>
    <dbReference type="NCBI Taxonomy" id="29158"/>
    <lineage>
        <taxon>Eukaryota</taxon>
        <taxon>Metazoa</taxon>
        <taxon>Spiralia</taxon>
        <taxon>Lophotrochozoa</taxon>
        <taxon>Mollusca</taxon>
        <taxon>Bivalvia</taxon>
        <taxon>Autobranchia</taxon>
        <taxon>Pteriomorphia</taxon>
        <taxon>Mytilida</taxon>
        <taxon>Mytiloidea</taxon>
        <taxon>Mytilidae</taxon>
        <taxon>Mytilinae</taxon>
        <taxon>Mytilus</taxon>
    </lineage>
</organism>
<reference evidence="2" key="1">
    <citation type="journal article" date="2017" name="Mar. Drugs">
        <title>Myticalins: A Novel Multigenic Family of Linear, Cationic Antimicrobial Peptides from Marine Mussels (Mytilus spp.).</title>
        <authorList>
            <person name="Leoni G."/>
            <person name="De Poli A."/>
            <person name="Mardirossian M."/>
            <person name="Gambato S."/>
            <person name="Florian F."/>
            <person name="Venier P."/>
            <person name="Wilson D.N."/>
            <person name="Tossi A."/>
            <person name="Pallavicini A."/>
            <person name="Gerdol M."/>
        </authorList>
    </citation>
    <scope>NUCLEOTIDE SEQUENCE</scope>
</reference>
<protein>
    <submittedName>
        <fullName evidence="2">Myticalin C5</fullName>
    </submittedName>
</protein>
<dbReference type="AlphaFoldDB" id="A0A286RMU7"/>